<evidence type="ECO:0000313" key="1">
    <source>
        <dbReference type="EMBL" id="PHH62407.1"/>
    </source>
</evidence>
<evidence type="ECO:0000313" key="2">
    <source>
        <dbReference type="Proteomes" id="UP000226431"/>
    </source>
</evidence>
<reference evidence="1 2" key="1">
    <citation type="submission" date="2017-06" db="EMBL/GenBank/DDBJ databases">
        <title>Ant-infecting Ophiocordyceps genomes reveal a high diversity of potential behavioral manipulation genes and a possible major role for enterotoxins.</title>
        <authorList>
            <person name="De Bekker C."/>
            <person name="Evans H.C."/>
            <person name="Brachmann A."/>
            <person name="Hughes D.P."/>
        </authorList>
    </citation>
    <scope>NUCLEOTIDE SEQUENCE [LARGE SCALE GENOMIC DNA]</scope>
    <source>
        <strain evidence="1 2">Map16</strain>
    </source>
</reference>
<proteinExistence type="predicted"/>
<gene>
    <name evidence="1" type="ORF">CDD80_1352</name>
</gene>
<name>A0A2C5Y143_9HYPO</name>
<dbReference type="Proteomes" id="UP000226431">
    <property type="component" value="Unassembled WGS sequence"/>
</dbReference>
<dbReference type="STRING" id="2004952.A0A2C5Y143"/>
<accession>A0A2C5Y143</accession>
<dbReference type="OrthoDB" id="4211738at2759"/>
<organism evidence="1 2">
    <name type="scientific">Ophiocordyceps camponoti-rufipedis</name>
    <dbReference type="NCBI Taxonomy" id="2004952"/>
    <lineage>
        <taxon>Eukaryota</taxon>
        <taxon>Fungi</taxon>
        <taxon>Dikarya</taxon>
        <taxon>Ascomycota</taxon>
        <taxon>Pezizomycotina</taxon>
        <taxon>Sordariomycetes</taxon>
        <taxon>Hypocreomycetidae</taxon>
        <taxon>Hypocreales</taxon>
        <taxon>Ophiocordycipitaceae</taxon>
        <taxon>Ophiocordyceps</taxon>
    </lineage>
</organism>
<keyword evidence="2" id="KW-1185">Reference proteome</keyword>
<dbReference type="AlphaFoldDB" id="A0A2C5Y143"/>
<comment type="caution">
    <text evidence="1">The sequence shown here is derived from an EMBL/GenBank/DDBJ whole genome shotgun (WGS) entry which is preliminary data.</text>
</comment>
<dbReference type="EMBL" id="NJES01001538">
    <property type="protein sequence ID" value="PHH62407.1"/>
    <property type="molecule type" value="Genomic_DNA"/>
</dbReference>
<sequence>MAVDKFLIAVTDGTSGCTIEQLEQINRELMDEIWQRRHEWNRLKVLNQVTGVFNDTISEMEGIQSMWSQSREDEAEAE</sequence>
<protein>
    <submittedName>
        <fullName evidence="1">Uncharacterized protein</fullName>
    </submittedName>
</protein>